<protein>
    <submittedName>
        <fullName evidence="2">Uncharacterized protein</fullName>
    </submittedName>
</protein>
<gene>
    <name evidence="2" type="ORF">EJ04DRAFT_565196</name>
</gene>
<dbReference type="Gene3D" id="3.60.15.10">
    <property type="entry name" value="Ribonuclease Z/Hydroxyacylglutathione hydrolase-like"/>
    <property type="match status" value="1"/>
</dbReference>
<evidence type="ECO:0000313" key="3">
    <source>
        <dbReference type="Proteomes" id="UP000799444"/>
    </source>
</evidence>
<name>A0A9P4V2G0_9PLEO</name>
<accession>A0A9P4V2G0</accession>
<feature type="compositionally biased region" description="Basic and acidic residues" evidence="1">
    <location>
        <begin position="323"/>
        <end position="332"/>
    </location>
</feature>
<reference evidence="2" key="1">
    <citation type="journal article" date="2020" name="Stud. Mycol.">
        <title>101 Dothideomycetes genomes: a test case for predicting lifestyles and emergence of pathogens.</title>
        <authorList>
            <person name="Haridas S."/>
            <person name="Albert R."/>
            <person name="Binder M."/>
            <person name="Bloem J."/>
            <person name="Labutti K."/>
            <person name="Salamov A."/>
            <person name="Andreopoulos B."/>
            <person name="Baker S."/>
            <person name="Barry K."/>
            <person name="Bills G."/>
            <person name="Bluhm B."/>
            <person name="Cannon C."/>
            <person name="Castanera R."/>
            <person name="Culley D."/>
            <person name="Daum C."/>
            <person name="Ezra D."/>
            <person name="Gonzalez J."/>
            <person name="Henrissat B."/>
            <person name="Kuo A."/>
            <person name="Liang C."/>
            <person name="Lipzen A."/>
            <person name="Lutzoni F."/>
            <person name="Magnuson J."/>
            <person name="Mondo S."/>
            <person name="Nolan M."/>
            <person name="Ohm R."/>
            <person name="Pangilinan J."/>
            <person name="Park H.-J."/>
            <person name="Ramirez L."/>
            <person name="Alfaro M."/>
            <person name="Sun H."/>
            <person name="Tritt A."/>
            <person name="Yoshinaga Y."/>
            <person name="Zwiers L.-H."/>
            <person name="Turgeon B."/>
            <person name="Goodwin S."/>
            <person name="Spatafora J."/>
            <person name="Crous P."/>
            <person name="Grigoriev I."/>
        </authorList>
    </citation>
    <scope>NUCLEOTIDE SEQUENCE</scope>
    <source>
        <strain evidence="2">CBS 125425</strain>
    </source>
</reference>
<proteinExistence type="predicted"/>
<dbReference type="AlphaFoldDB" id="A0A9P4V2G0"/>
<organism evidence="2 3">
    <name type="scientific">Polyplosphaeria fusca</name>
    <dbReference type="NCBI Taxonomy" id="682080"/>
    <lineage>
        <taxon>Eukaryota</taxon>
        <taxon>Fungi</taxon>
        <taxon>Dikarya</taxon>
        <taxon>Ascomycota</taxon>
        <taxon>Pezizomycotina</taxon>
        <taxon>Dothideomycetes</taxon>
        <taxon>Pleosporomycetidae</taxon>
        <taxon>Pleosporales</taxon>
        <taxon>Tetraplosphaeriaceae</taxon>
        <taxon>Polyplosphaeria</taxon>
    </lineage>
</organism>
<keyword evidence="3" id="KW-1185">Reference proteome</keyword>
<dbReference type="Proteomes" id="UP000799444">
    <property type="component" value="Unassembled WGS sequence"/>
</dbReference>
<feature type="region of interest" description="Disordered" evidence="1">
    <location>
        <begin position="40"/>
        <end position="70"/>
    </location>
</feature>
<feature type="region of interest" description="Disordered" evidence="1">
    <location>
        <begin position="287"/>
        <end position="332"/>
    </location>
</feature>
<evidence type="ECO:0000256" key="1">
    <source>
        <dbReference type="SAM" id="MobiDB-lite"/>
    </source>
</evidence>
<dbReference type="EMBL" id="ML996163">
    <property type="protein sequence ID" value="KAF2733275.1"/>
    <property type="molecule type" value="Genomic_DNA"/>
</dbReference>
<evidence type="ECO:0000313" key="2">
    <source>
        <dbReference type="EMBL" id="KAF2733275.1"/>
    </source>
</evidence>
<sequence length="437" mass="49452">MPIEEEELEKEEMIEKEKDPRILEKIKIVEMIEPLCDAKRAAPKSDVKQDETDQEAAQSEKKAAGTKNMEWSQAANRTSVITHFRFNAKSKQGQGVDVRFDMLFTGDAFEAGAADKGPYASHLQHTLKDFQLPLAVRNNTIEPPENFIANPGGNLLTWLWQHSGLNGIRVGVLKLPHHGASRTTNALFYRLVSASVYLISGANSPHGHPRPETITTIINTIIHQDGSARPPTKFLSVRTSSSTENKDLLEIENRPRPRLIFATFGTRKEKLLTDLDRRIMEAEFRKQMAESKEWRNGTGWDSSEGGERNNGANSDDEVGNMDEEGKSKKERNYMDLQEYDYFHSRNLGGMLDQPKDEAERLMRQQGKDVPIQANVRIFFQKEASTASRLNIGIDKMQPKQVRVEWRPEDCDEIRADKAPANPWDDPVAYPSPGENPD</sequence>
<dbReference type="OrthoDB" id="5371837at2759"/>
<feature type="compositionally biased region" description="Basic and acidic residues" evidence="1">
    <location>
        <begin position="401"/>
        <end position="417"/>
    </location>
</feature>
<feature type="region of interest" description="Disordered" evidence="1">
    <location>
        <begin position="399"/>
        <end position="437"/>
    </location>
</feature>
<dbReference type="InterPro" id="IPR036866">
    <property type="entry name" value="RibonucZ/Hydroxyglut_hydro"/>
</dbReference>
<comment type="caution">
    <text evidence="2">The sequence shown here is derived from an EMBL/GenBank/DDBJ whole genome shotgun (WGS) entry which is preliminary data.</text>
</comment>
<feature type="compositionally biased region" description="Basic and acidic residues" evidence="1">
    <location>
        <begin position="40"/>
        <end position="51"/>
    </location>
</feature>